<feature type="transmembrane region" description="Helical" evidence="1">
    <location>
        <begin position="58"/>
        <end position="76"/>
    </location>
</feature>
<feature type="transmembrane region" description="Helical" evidence="1">
    <location>
        <begin position="338"/>
        <end position="358"/>
    </location>
</feature>
<feature type="transmembrane region" description="Helical" evidence="1">
    <location>
        <begin position="211"/>
        <end position="244"/>
    </location>
</feature>
<reference evidence="2 3" key="1">
    <citation type="submission" date="2017-03" db="EMBL/GenBank/DDBJ databases">
        <authorList>
            <person name="Afonso C.L."/>
            <person name="Miller P.J."/>
            <person name="Scott M.A."/>
            <person name="Spackman E."/>
            <person name="Goraichik I."/>
            <person name="Dimitrov K.M."/>
            <person name="Suarez D.L."/>
            <person name="Swayne D.E."/>
        </authorList>
    </citation>
    <scope>NUCLEOTIDE SEQUENCE [LARGE SCALE GENOMIC DNA]</scope>
    <source>
        <strain evidence="3">8(6)</strain>
    </source>
</reference>
<evidence type="ECO:0000256" key="1">
    <source>
        <dbReference type="SAM" id="Phobius"/>
    </source>
</evidence>
<evidence type="ECO:0000313" key="2">
    <source>
        <dbReference type="EMBL" id="SMX75192.1"/>
    </source>
</evidence>
<evidence type="ECO:0008006" key="4">
    <source>
        <dbReference type="Google" id="ProtNLM"/>
    </source>
</evidence>
<feature type="transmembrane region" description="Helical" evidence="1">
    <location>
        <begin position="378"/>
        <end position="399"/>
    </location>
</feature>
<keyword evidence="1" id="KW-1133">Transmembrane helix</keyword>
<evidence type="ECO:0000313" key="3">
    <source>
        <dbReference type="Proteomes" id="UP000234300"/>
    </source>
</evidence>
<dbReference type="Proteomes" id="UP000234300">
    <property type="component" value="Unassembled WGS sequence"/>
</dbReference>
<feature type="transmembrane region" description="Helical" evidence="1">
    <location>
        <begin position="16"/>
        <end position="38"/>
    </location>
</feature>
<accession>A0A2H1IJN1</accession>
<name>A0A2H1IJN1_BREAU</name>
<feature type="transmembrane region" description="Helical" evidence="1">
    <location>
        <begin position="405"/>
        <end position="423"/>
    </location>
</feature>
<dbReference type="AlphaFoldDB" id="A0A2H1IJN1"/>
<feature type="transmembrane region" description="Helical" evidence="1">
    <location>
        <begin position="88"/>
        <end position="106"/>
    </location>
</feature>
<keyword evidence="1" id="KW-0472">Membrane</keyword>
<sequence length="448" mass="48477">MIVPTQASLLSRRARTAAIVSTLIGAGLVAAAIAWPRVTGTDVFIYWPPLKARWTPHPAPTLVLPVLVALTGFLCWRRISSALNWGPYLAAVFAGSWLWTAALAHVGGKESISKVFARPSEYFVDAKEVSSIPAFLSGFIERVPLRAPDHWPIHIAGHPPGATLFFILLDRIGIEDPYTAGVIVMTLGCTGVVAVLLTVKTLASDKFARRAAPWLIAAPAAIWMGVSADALFMAVAAWGLAFLALASTADRSSRLIGFGLPAGLLLGLCVYLSYGLLLLAILAIAVIYLGGRWSALLWALGGALSVAVAFTLAGFRWWEGFPVLVARYYDGIQHKRQYGYWVWANLGAWTFTSGLAVWAAFPRSIAEAWRGADRGRRVVAVLGCAGFVSILVATLSGMSKAEVERIWLPFTIWVLVLPLLLPLRWHRPLLAAQAVSAIAIEYLLTTQW</sequence>
<keyword evidence="1" id="KW-0812">Transmembrane</keyword>
<feature type="transmembrane region" description="Helical" evidence="1">
    <location>
        <begin position="178"/>
        <end position="199"/>
    </location>
</feature>
<gene>
    <name evidence="2" type="ORF">BAURA86_00592</name>
</gene>
<proteinExistence type="predicted"/>
<protein>
    <recommendedName>
        <fullName evidence="4">Integral membrane protein</fullName>
    </recommendedName>
</protein>
<feature type="transmembrane region" description="Helical" evidence="1">
    <location>
        <begin position="296"/>
        <end position="318"/>
    </location>
</feature>
<organism evidence="2 3">
    <name type="scientific">Brevibacterium aurantiacum</name>
    <dbReference type="NCBI Taxonomy" id="273384"/>
    <lineage>
        <taxon>Bacteria</taxon>
        <taxon>Bacillati</taxon>
        <taxon>Actinomycetota</taxon>
        <taxon>Actinomycetes</taxon>
        <taxon>Micrococcales</taxon>
        <taxon>Brevibacteriaceae</taxon>
        <taxon>Brevibacterium</taxon>
    </lineage>
</organism>
<dbReference type="EMBL" id="FXZI01000002">
    <property type="protein sequence ID" value="SMX75192.1"/>
    <property type="molecule type" value="Genomic_DNA"/>
</dbReference>
<feature type="transmembrane region" description="Helical" evidence="1">
    <location>
        <begin position="264"/>
        <end position="289"/>
    </location>
</feature>